<feature type="transmembrane region" description="Helical" evidence="1">
    <location>
        <begin position="80"/>
        <end position="101"/>
    </location>
</feature>
<evidence type="ECO:0000313" key="2">
    <source>
        <dbReference type="EMBL" id="QBI19135.1"/>
    </source>
</evidence>
<sequence>MIALLVGSGVAAAAVAGFALGFAWSLLPVGPIGPPAAAALVLAAVAGDVAARRWRVARPLSVNRQVPTAWSQVFSREAVAVLYGARLGIGPLTILSSWLWWAAILIGVATGPWVAAGAAGAFALARAVTVVVTAEAIRADAPPRMARVRRAGPVAGLVLVATSALVAGWPLVT</sequence>
<dbReference type="EMBL" id="CP036402">
    <property type="protein sequence ID" value="QBI19135.1"/>
    <property type="molecule type" value="Genomic_DNA"/>
</dbReference>
<keyword evidence="1" id="KW-1133">Transmembrane helix</keyword>
<proteinExistence type="predicted"/>
<evidence type="ECO:0000256" key="1">
    <source>
        <dbReference type="SAM" id="Phobius"/>
    </source>
</evidence>
<organism evidence="2 3">
    <name type="scientific">Egibacter rhizosphaerae</name>
    <dbReference type="NCBI Taxonomy" id="1670831"/>
    <lineage>
        <taxon>Bacteria</taxon>
        <taxon>Bacillati</taxon>
        <taxon>Actinomycetota</taxon>
        <taxon>Nitriliruptoria</taxon>
        <taxon>Egibacterales</taxon>
        <taxon>Egibacteraceae</taxon>
        <taxon>Egibacter</taxon>
    </lineage>
</organism>
<dbReference type="Proteomes" id="UP000291469">
    <property type="component" value="Chromosome"/>
</dbReference>
<protein>
    <submittedName>
        <fullName evidence="2">Uncharacterized protein</fullName>
    </submittedName>
</protein>
<dbReference type="AlphaFoldDB" id="A0A411YD67"/>
<name>A0A411YD67_9ACTN</name>
<keyword evidence="3" id="KW-1185">Reference proteome</keyword>
<dbReference type="KEGG" id="erz:ER308_06000"/>
<reference evidence="2 3" key="1">
    <citation type="submission" date="2019-01" db="EMBL/GenBank/DDBJ databases">
        <title>Egibacter rhizosphaerae EGI 80759T.</title>
        <authorList>
            <person name="Chen D.-D."/>
            <person name="Tian Y."/>
            <person name="Jiao J.-Y."/>
            <person name="Zhang X.-T."/>
            <person name="Zhang Y.-G."/>
            <person name="Zhang Y."/>
            <person name="Xiao M."/>
            <person name="Shu W.-S."/>
            <person name="Li W.-J."/>
        </authorList>
    </citation>
    <scope>NUCLEOTIDE SEQUENCE [LARGE SCALE GENOMIC DNA]</scope>
    <source>
        <strain evidence="2 3">EGI 80759</strain>
    </source>
</reference>
<evidence type="ECO:0000313" key="3">
    <source>
        <dbReference type="Proteomes" id="UP000291469"/>
    </source>
</evidence>
<accession>A0A411YD67</accession>
<feature type="transmembrane region" description="Helical" evidence="1">
    <location>
        <begin position="113"/>
        <end position="134"/>
    </location>
</feature>
<gene>
    <name evidence="2" type="ORF">ER308_06000</name>
</gene>
<feature type="transmembrane region" description="Helical" evidence="1">
    <location>
        <begin position="31"/>
        <end position="51"/>
    </location>
</feature>
<keyword evidence="1" id="KW-0812">Transmembrane</keyword>
<dbReference type="RefSeq" id="WP_131154132.1">
    <property type="nucleotide sequence ID" value="NZ_CP036402.1"/>
</dbReference>
<keyword evidence="1" id="KW-0472">Membrane</keyword>
<feature type="transmembrane region" description="Helical" evidence="1">
    <location>
        <begin position="154"/>
        <end position="172"/>
    </location>
</feature>